<dbReference type="CDD" id="cd06223">
    <property type="entry name" value="PRTases_typeI"/>
    <property type="match status" value="1"/>
</dbReference>
<dbReference type="Gene3D" id="3.40.50.2020">
    <property type="match status" value="1"/>
</dbReference>
<accession>A0A1S9ZMA8</accession>
<dbReference type="SUPFAM" id="SSF53271">
    <property type="entry name" value="PRTase-like"/>
    <property type="match status" value="1"/>
</dbReference>
<gene>
    <name evidence="2" type="ORF">B0180_02685</name>
</gene>
<dbReference type="AlphaFoldDB" id="A0A1S9ZMA8"/>
<evidence type="ECO:0000256" key="1">
    <source>
        <dbReference type="ARBA" id="ARBA00008007"/>
    </source>
</evidence>
<reference evidence="2 3" key="1">
    <citation type="submission" date="2017-02" db="EMBL/GenBank/DDBJ databases">
        <title>Draft genome sequence of Moraxella canis CCUG 8415A type strain.</title>
        <authorList>
            <person name="Engstrom-Jakobsson H."/>
            <person name="Salva-Serra F."/>
            <person name="Thorell K."/>
            <person name="Gonzales-Siles L."/>
            <person name="Karlsson R."/>
            <person name="Boulund F."/>
            <person name="Engstrand L."/>
            <person name="Moore E."/>
        </authorList>
    </citation>
    <scope>NUCLEOTIDE SEQUENCE [LARGE SCALE GENOMIC DNA]</scope>
    <source>
        <strain evidence="2 3">CCUG 8415A</strain>
    </source>
</reference>
<comment type="caution">
    <text evidence="2">The sequence shown here is derived from an EMBL/GenBank/DDBJ whole genome shotgun (WGS) entry which is preliminary data.</text>
</comment>
<comment type="similarity">
    <text evidence="1">Belongs to the ComF/GntX family.</text>
</comment>
<dbReference type="PANTHER" id="PTHR47505">
    <property type="entry name" value="DNA UTILIZATION PROTEIN YHGH"/>
    <property type="match status" value="1"/>
</dbReference>
<dbReference type="PANTHER" id="PTHR47505:SF1">
    <property type="entry name" value="DNA UTILIZATION PROTEIN YHGH"/>
    <property type="match status" value="1"/>
</dbReference>
<proteinExistence type="inferred from homology"/>
<evidence type="ECO:0000313" key="3">
    <source>
        <dbReference type="Proteomes" id="UP000190322"/>
    </source>
</evidence>
<name>A0A1S9ZMA8_9GAMM</name>
<dbReference type="InterPro" id="IPR000836">
    <property type="entry name" value="PRTase_dom"/>
</dbReference>
<protein>
    <submittedName>
        <fullName evidence="2">Competence protein ComF</fullName>
    </submittedName>
</protein>
<sequence>MNQSQTDAEHGLINSSPNHQLEQAFDHGVLPKPVFHQPLWVHHQAAIWLFWAHRRCCLCGLVCCDYKRVEMNFMCEHCQSGIPRQIPAIKIPLNHANVAHQNLNSIKTPDSQQRFLRTYPANYYQYPVNLLMNHFKDKEDARSLLGLYSLLARLPKPERCHAGNTVILPIPTTFDRIRHRGFNPVLMLAKFLAWRWQLPIWQGVARHDGRRHQRGLSRDERLTNIQTDFYLCQQVPNRQIILFDDVVTTGSTMAAVAKLLMTQRKTLRMIGICVAHGSVDFGLDRA</sequence>
<evidence type="ECO:0000313" key="2">
    <source>
        <dbReference type="EMBL" id="OOR84483.1"/>
    </source>
</evidence>
<dbReference type="InterPro" id="IPR029057">
    <property type="entry name" value="PRTase-like"/>
</dbReference>
<organism evidence="2 3">
    <name type="scientific">Moraxella canis</name>
    <dbReference type="NCBI Taxonomy" id="90239"/>
    <lineage>
        <taxon>Bacteria</taxon>
        <taxon>Pseudomonadati</taxon>
        <taxon>Pseudomonadota</taxon>
        <taxon>Gammaproteobacteria</taxon>
        <taxon>Moraxellales</taxon>
        <taxon>Moraxellaceae</taxon>
        <taxon>Moraxella</taxon>
    </lineage>
</organism>
<dbReference type="InterPro" id="IPR051910">
    <property type="entry name" value="ComF/GntX_DNA_util-trans"/>
</dbReference>
<dbReference type="EMBL" id="MUXT01000004">
    <property type="protein sequence ID" value="OOR84483.1"/>
    <property type="molecule type" value="Genomic_DNA"/>
</dbReference>
<dbReference type="Proteomes" id="UP000190322">
    <property type="component" value="Unassembled WGS sequence"/>
</dbReference>